<keyword evidence="1" id="KW-0723">Serine/threonine-protein kinase</keyword>
<comment type="caution">
    <text evidence="10">The sequence shown here is derived from an EMBL/GenBank/DDBJ whole genome shotgun (WGS) entry which is preliminary data.</text>
</comment>
<dbReference type="PANTHER" id="PTHR24350">
    <property type="entry name" value="SERINE/THREONINE-PROTEIN KINASE IAL-RELATED"/>
    <property type="match status" value="1"/>
</dbReference>
<dbReference type="AlphaFoldDB" id="A0A1R1PSF2"/>
<keyword evidence="2" id="KW-0808">Transferase</keyword>
<keyword evidence="4 10" id="KW-0418">Kinase</keyword>
<gene>
    <name evidence="10" type="ORF">AX774_g2579</name>
</gene>
<dbReference type="PROSITE" id="PS50011">
    <property type="entry name" value="PROTEIN_KINASE_DOM"/>
    <property type="match status" value="1"/>
</dbReference>
<dbReference type="GO" id="GO:0004674">
    <property type="term" value="F:protein serine/threonine kinase activity"/>
    <property type="evidence" value="ECO:0007669"/>
    <property type="project" value="UniProtKB-KW"/>
</dbReference>
<dbReference type="Proteomes" id="UP000188320">
    <property type="component" value="Unassembled WGS sequence"/>
</dbReference>
<dbReference type="InterPro" id="IPR008271">
    <property type="entry name" value="Ser/Thr_kinase_AS"/>
</dbReference>
<dbReference type="SMART" id="SM00220">
    <property type="entry name" value="S_TKc"/>
    <property type="match status" value="1"/>
</dbReference>
<evidence type="ECO:0000256" key="5">
    <source>
        <dbReference type="ARBA" id="ARBA00022840"/>
    </source>
</evidence>
<feature type="binding site" evidence="7">
    <location>
        <begin position="21"/>
        <end position="22"/>
    </location>
    <ligand>
        <name>ATP</name>
        <dbReference type="ChEBI" id="CHEBI:30616"/>
    </ligand>
</feature>
<reference evidence="11" key="1">
    <citation type="submission" date="2017-01" db="EMBL/GenBank/DDBJ databases">
        <authorList>
            <person name="Wang Y."/>
            <person name="White M."/>
            <person name="Kvist S."/>
            <person name="Moncalvo J.-M."/>
        </authorList>
    </citation>
    <scope>NUCLEOTIDE SEQUENCE [LARGE SCALE GENOMIC DNA]</scope>
    <source>
        <strain evidence="11">COL-18-3</strain>
    </source>
</reference>
<proteinExistence type="predicted"/>
<protein>
    <submittedName>
        <fullName evidence="10">Serine/threonine-protein kinase ark1</fullName>
    </submittedName>
</protein>
<dbReference type="InterPro" id="IPR000719">
    <property type="entry name" value="Prot_kinase_dom"/>
</dbReference>
<keyword evidence="5 7" id="KW-0067">ATP-binding</keyword>
<feature type="domain" description="Protein kinase" evidence="9">
    <location>
        <begin position="1"/>
        <end position="145"/>
    </location>
</feature>
<dbReference type="InterPro" id="IPR011009">
    <property type="entry name" value="Kinase-like_dom_sf"/>
</dbReference>
<evidence type="ECO:0000256" key="7">
    <source>
        <dbReference type="PIRSR" id="PIRSR630616-2"/>
    </source>
</evidence>
<dbReference type="Gene3D" id="1.10.510.10">
    <property type="entry name" value="Transferase(Phosphotransferase) domain 1"/>
    <property type="match status" value="1"/>
</dbReference>
<evidence type="ECO:0000259" key="9">
    <source>
        <dbReference type="PROSITE" id="PS50011"/>
    </source>
</evidence>
<evidence type="ECO:0000256" key="6">
    <source>
        <dbReference type="PIRSR" id="PIRSR630616-1"/>
    </source>
</evidence>
<dbReference type="OrthoDB" id="377346at2759"/>
<organism evidence="10 11">
    <name type="scientific">Zancudomyces culisetae</name>
    <name type="common">Gut fungus</name>
    <name type="synonym">Smittium culisetae</name>
    <dbReference type="NCBI Taxonomy" id="1213189"/>
    <lineage>
        <taxon>Eukaryota</taxon>
        <taxon>Fungi</taxon>
        <taxon>Fungi incertae sedis</taxon>
        <taxon>Zoopagomycota</taxon>
        <taxon>Kickxellomycotina</taxon>
        <taxon>Harpellomycetes</taxon>
        <taxon>Harpellales</taxon>
        <taxon>Legeriomycetaceae</taxon>
        <taxon>Zancudomyces</taxon>
    </lineage>
</organism>
<keyword evidence="11" id="KW-1185">Reference proteome</keyword>
<dbReference type="SUPFAM" id="SSF56112">
    <property type="entry name" value="Protein kinase-like (PK-like)"/>
    <property type="match status" value="1"/>
</dbReference>
<evidence type="ECO:0000256" key="8">
    <source>
        <dbReference type="PIRSR" id="PIRSR630616-3"/>
    </source>
</evidence>
<feature type="cross-link" description="Glycyl lysine isopeptide (Lys-Gly) (interchain with G-Cter in SUMO2)" evidence="8">
    <location>
        <position position="19"/>
    </location>
</feature>
<evidence type="ECO:0000256" key="3">
    <source>
        <dbReference type="ARBA" id="ARBA00022741"/>
    </source>
</evidence>
<evidence type="ECO:0000313" key="11">
    <source>
        <dbReference type="Proteomes" id="UP000188320"/>
    </source>
</evidence>
<evidence type="ECO:0000256" key="1">
    <source>
        <dbReference type="ARBA" id="ARBA00022527"/>
    </source>
</evidence>
<dbReference type="EMBL" id="LSSK01000289">
    <property type="protein sequence ID" value="OMH83915.1"/>
    <property type="molecule type" value="Genomic_DNA"/>
</dbReference>
<accession>A0A1R1PSF2</accession>
<evidence type="ECO:0000313" key="10">
    <source>
        <dbReference type="EMBL" id="OMH83915.1"/>
    </source>
</evidence>
<name>A0A1R1PSF2_ZANCU</name>
<evidence type="ECO:0000256" key="2">
    <source>
        <dbReference type="ARBA" id="ARBA00022679"/>
    </source>
</evidence>
<dbReference type="GO" id="GO:0005524">
    <property type="term" value="F:ATP binding"/>
    <property type="evidence" value="ECO:0007669"/>
    <property type="project" value="UniProtKB-KW"/>
</dbReference>
<feature type="active site" description="Proton acceptor" evidence="6">
    <location>
        <position position="17"/>
    </location>
</feature>
<dbReference type="Pfam" id="PF00069">
    <property type="entry name" value="Pkinase"/>
    <property type="match status" value="1"/>
</dbReference>
<dbReference type="PROSITE" id="PS00108">
    <property type="entry name" value="PROTEIN_KINASE_ST"/>
    <property type="match status" value="1"/>
</dbReference>
<feature type="binding site" evidence="7">
    <location>
        <position position="35"/>
    </location>
    <ligand>
        <name>ATP</name>
        <dbReference type="ChEBI" id="CHEBI:30616"/>
    </ligand>
</feature>
<keyword evidence="3 7" id="KW-0547">Nucleotide-binding</keyword>
<dbReference type="InterPro" id="IPR030616">
    <property type="entry name" value="Aur-like"/>
</dbReference>
<evidence type="ECO:0000256" key="4">
    <source>
        <dbReference type="ARBA" id="ARBA00022777"/>
    </source>
</evidence>
<sequence>MAHALRYLHSKHVIHRDIKPENILMSQDGRLKISDFGWSVHAPTSRRRTLCGTLDYLPPEMVEGKDHTNEVDLWSLGVLTYEFLVGIPPFEELSGAEATYKRIATVDLRIPPNISAEAADLIQRLLQYNPTKRMKLEDVLEHPWIKMYVPDPYNI</sequence>